<dbReference type="Pfam" id="PF14504">
    <property type="entry name" value="CAP_assoc_N"/>
    <property type="match status" value="1"/>
</dbReference>
<dbReference type="EMBL" id="LILD01000001">
    <property type="protein sequence ID" value="KOO38639.1"/>
    <property type="molecule type" value="Genomic_DNA"/>
</dbReference>
<dbReference type="PANTHER" id="PTHR31157:SF26">
    <property type="entry name" value="SCP-LIKE EXTRACELLULAR PROTEIN"/>
    <property type="match status" value="1"/>
</dbReference>
<proteinExistence type="predicted"/>
<dbReference type="Gene3D" id="3.40.33.10">
    <property type="entry name" value="CAP"/>
    <property type="match status" value="1"/>
</dbReference>
<comment type="caution">
    <text evidence="3">The sequence shown here is derived from an EMBL/GenBank/DDBJ whole genome shotgun (WGS) entry which is preliminary data.</text>
</comment>
<dbReference type="InterPro" id="IPR035940">
    <property type="entry name" value="CAP_sf"/>
</dbReference>
<evidence type="ECO:0000259" key="1">
    <source>
        <dbReference type="Pfam" id="PF00188"/>
    </source>
</evidence>
<dbReference type="PANTHER" id="PTHR31157">
    <property type="entry name" value="SCP DOMAIN-CONTAINING PROTEIN"/>
    <property type="match status" value="1"/>
</dbReference>
<dbReference type="GeneID" id="87598117"/>
<evidence type="ECO:0000259" key="2">
    <source>
        <dbReference type="Pfam" id="PF14504"/>
    </source>
</evidence>
<dbReference type="Pfam" id="PF00188">
    <property type="entry name" value="CAP"/>
    <property type="match status" value="1"/>
</dbReference>
<feature type="domain" description="CAP-associated" evidence="2">
    <location>
        <begin position="72"/>
        <end position="211"/>
    </location>
</feature>
<protein>
    <recommendedName>
        <fullName evidence="4">Cysteine-rich secretory protein family protein</fullName>
    </recommendedName>
</protein>
<dbReference type="InterPro" id="IPR029410">
    <property type="entry name" value="CAP_assoc"/>
</dbReference>
<dbReference type="RefSeq" id="WP_053430881.1">
    <property type="nucleotide sequence ID" value="NZ_CP040441.1"/>
</dbReference>
<feature type="domain" description="SCP" evidence="1">
    <location>
        <begin position="243"/>
        <end position="352"/>
    </location>
</feature>
<evidence type="ECO:0000313" key="3">
    <source>
        <dbReference type="EMBL" id="KOO38639.1"/>
    </source>
</evidence>
<dbReference type="PATRIC" id="fig|136160.3.peg.1722"/>
<evidence type="ECO:0008006" key="4">
    <source>
        <dbReference type="Google" id="ProtNLM"/>
    </source>
</evidence>
<dbReference type="AlphaFoldDB" id="A0A0M0KIS6"/>
<dbReference type="SUPFAM" id="SSF55797">
    <property type="entry name" value="PR-1-like"/>
    <property type="match status" value="1"/>
</dbReference>
<sequence>MKKLVFLLFIVLAGTIYYIEAMIYTEQDEVLEEKTKEETEAQETIAWDGEADEVEEEEPMLVPEGTIDGIYLGMTSEELVDLVGEPTRRDPSAYGYDWWIYPMQEGQYMQVGVEDEAVVTLLLTGSDLGLEKLELGASYDDLGHQFTFENRVNFEANGQSYQFELSDSDVKMRPLVEYSNGYAVLYFDTFEDTLSSIRFLDGETLLLERPYSIIYRGELPEYEVPSPEIQERIEQGNAQQIFDITNVIRHRHDLPAYEWDEAAANVAYMHSRDMAENEYFSHTSPTTGELRDRFEDESILFRMLGENIAAHYVDGAAAVEGWLNSEGHRVPLLSDEFTHLGVGVFEKYYTQNFLVPWDEHLRH</sequence>
<dbReference type="CDD" id="cd05379">
    <property type="entry name" value="CAP_bacterial"/>
    <property type="match status" value="1"/>
</dbReference>
<accession>A0A0M0KIS6</accession>
<dbReference type="InterPro" id="IPR014044">
    <property type="entry name" value="CAP_dom"/>
</dbReference>
<reference evidence="3" key="1">
    <citation type="submission" date="2015-08" db="EMBL/GenBank/DDBJ databases">
        <title>Complete DNA Sequence of Pseudomonas syringae pv. actinidiae, the Causal Agent of Kiwifruit Canker Disease.</title>
        <authorList>
            <person name="Rikkerink E.H.A."/>
            <person name="Fineran P.C."/>
        </authorList>
    </citation>
    <scope>NUCLEOTIDE SEQUENCE</scope>
    <source>
        <strain evidence="3">DSM 13666</strain>
    </source>
</reference>
<organism evidence="3">
    <name type="scientific">Halalkalibacterium halodurans</name>
    <name type="common">Bacillus halodurans</name>
    <dbReference type="NCBI Taxonomy" id="86665"/>
    <lineage>
        <taxon>Bacteria</taxon>
        <taxon>Bacillati</taxon>
        <taxon>Bacillota</taxon>
        <taxon>Bacilli</taxon>
        <taxon>Bacillales</taxon>
        <taxon>Bacillaceae</taxon>
        <taxon>Halalkalibacterium (ex Joshi et al. 2022)</taxon>
    </lineage>
</organism>
<gene>
    <name evidence="3" type="ORF">AMD02_07030</name>
</gene>
<name>A0A0M0KIS6_ALKHA</name>